<reference evidence="1 2" key="1">
    <citation type="submission" date="2014-04" db="EMBL/GenBank/DDBJ databases">
        <authorList>
            <consortium name="DOE Joint Genome Institute"/>
            <person name="Kuo A."/>
            <person name="Kohler A."/>
            <person name="Costa M.D."/>
            <person name="Nagy L.G."/>
            <person name="Floudas D."/>
            <person name="Copeland A."/>
            <person name="Barry K.W."/>
            <person name="Cichocki N."/>
            <person name="Veneault-Fourrey C."/>
            <person name="LaButti K."/>
            <person name="Lindquist E.A."/>
            <person name="Lipzen A."/>
            <person name="Lundell T."/>
            <person name="Morin E."/>
            <person name="Murat C."/>
            <person name="Sun H."/>
            <person name="Tunlid A."/>
            <person name="Henrissat B."/>
            <person name="Grigoriev I.V."/>
            <person name="Hibbett D.S."/>
            <person name="Martin F."/>
            <person name="Nordberg H.P."/>
            <person name="Cantor M.N."/>
            <person name="Hua S.X."/>
        </authorList>
    </citation>
    <scope>NUCLEOTIDE SEQUENCE [LARGE SCALE GENOMIC DNA]</scope>
    <source>
        <strain evidence="1 2">Marx 270</strain>
    </source>
</reference>
<evidence type="ECO:0000313" key="2">
    <source>
        <dbReference type="Proteomes" id="UP000054217"/>
    </source>
</evidence>
<evidence type="ECO:0000313" key="1">
    <source>
        <dbReference type="EMBL" id="KIO00723.1"/>
    </source>
</evidence>
<dbReference type="EMBL" id="KN831994">
    <property type="protein sequence ID" value="KIO00723.1"/>
    <property type="molecule type" value="Genomic_DNA"/>
</dbReference>
<dbReference type="AlphaFoldDB" id="A0A0C3IV33"/>
<dbReference type="Proteomes" id="UP000054217">
    <property type="component" value="Unassembled WGS sequence"/>
</dbReference>
<dbReference type="HOGENOM" id="CLU_1366743_0_0_1"/>
<protein>
    <submittedName>
        <fullName evidence="1">Uncharacterized protein</fullName>
    </submittedName>
</protein>
<dbReference type="InParanoid" id="A0A0C3IV33"/>
<dbReference type="OrthoDB" id="10596475at2759"/>
<gene>
    <name evidence="1" type="ORF">M404DRAFT_759769</name>
</gene>
<organism evidence="1 2">
    <name type="scientific">Pisolithus tinctorius Marx 270</name>
    <dbReference type="NCBI Taxonomy" id="870435"/>
    <lineage>
        <taxon>Eukaryota</taxon>
        <taxon>Fungi</taxon>
        <taxon>Dikarya</taxon>
        <taxon>Basidiomycota</taxon>
        <taxon>Agaricomycotina</taxon>
        <taxon>Agaricomycetes</taxon>
        <taxon>Agaricomycetidae</taxon>
        <taxon>Boletales</taxon>
        <taxon>Sclerodermatineae</taxon>
        <taxon>Pisolithaceae</taxon>
        <taxon>Pisolithus</taxon>
    </lineage>
</organism>
<proteinExistence type="predicted"/>
<accession>A0A0C3IV33</accession>
<keyword evidence="2" id="KW-1185">Reference proteome</keyword>
<reference evidence="2" key="2">
    <citation type="submission" date="2015-01" db="EMBL/GenBank/DDBJ databases">
        <title>Evolutionary Origins and Diversification of the Mycorrhizal Mutualists.</title>
        <authorList>
            <consortium name="DOE Joint Genome Institute"/>
            <consortium name="Mycorrhizal Genomics Consortium"/>
            <person name="Kohler A."/>
            <person name="Kuo A."/>
            <person name="Nagy L.G."/>
            <person name="Floudas D."/>
            <person name="Copeland A."/>
            <person name="Barry K.W."/>
            <person name="Cichocki N."/>
            <person name="Veneault-Fourrey C."/>
            <person name="LaButti K."/>
            <person name="Lindquist E.A."/>
            <person name="Lipzen A."/>
            <person name="Lundell T."/>
            <person name="Morin E."/>
            <person name="Murat C."/>
            <person name="Riley R."/>
            <person name="Ohm R."/>
            <person name="Sun H."/>
            <person name="Tunlid A."/>
            <person name="Henrissat B."/>
            <person name="Grigoriev I.V."/>
            <person name="Hibbett D.S."/>
            <person name="Martin F."/>
        </authorList>
    </citation>
    <scope>NUCLEOTIDE SEQUENCE [LARGE SCALE GENOMIC DNA]</scope>
    <source>
        <strain evidence="2">Marx 270</strain>
    </source>
</reference>
<name>A0A0C3IV33_PISTI</name>
<sequence length="200" mass="22016">MDELAIARTKLAHLEGDERQLLEQLSDIRVAAVAQSKRTEEPVRKRPPSSASLRNHTRQFCVLLSVEQTYAKGDPGTCIAALEGRDAKPAKFLVSVEIGSGPQLDPARESPTSWDSLGEGLDLLIPYANRCGSLSIYPCSSTSPMPMPQFILNCIGGIEFPSLKRALLDLRVTTFSTFLSSTDVSVLERLETRPDHHKLR</sequence>